<evidence type="ECO:0000313" key="2">
    <source>
        <dbReference type="Proteomes" id="UP001227192"/>
    </source>
</evidence>
<evidence type="ECO:0000313" key="1">
    <source>
        <dbReference type="EMBL" id="KAJ9480932.1"/>
    </source>
</evidence>
<organism evidence="1 2">
    <name type="scientific">Penicillium thymicola</name>
    <dbReference type="NCBI Taxonomy" id="293382"/>
    <lineage>
        <taxon>Eukaryota</taxon>
        <taxon>Fungi</taxon>
        <taxon>Dikarya</taxon>
        <taxon>Ascomycota</taxon>
        <taxon>Pezizomycotina</taxon>
        <taxon>Eurotiomycetes</taxon>
        <taxon>Eurotiomycetidae</taxon>
        <taxon>Eurotiales</taxon>
        <taxon>Aspergillaceae</taxon>
        <taxon>Penicillium</taxon>
    </lineage>
</organism>
<reference evidence="1" key="2">
    <citation type="journal article" date="2016" name="Fungal Biol.">
        <title>Ochratoxin A production by Penicillium thymicola.</title>
        <authorList>
            <person name="Nguyen H.D.T."/>
            <person name="McMullin D.R."/>
            <person name="Ponomareva E."/>
            <person name="Riley R."/>
            <person name="Pomraning K.R."/>
            <person name="Baker S.E."/>
            <person name="Seifert K.A."/>
        </authorList>
    </citation>
    <scope>NUCLEOTIDE SEQUENCE</scope>
    <source>
        <strain evidence="1">DAOM 180753</strain>
    </source>
</reference>
<gene>
    <name evidence="1" type="ORF">VN97_g12584</name>
</gene>
<proteinExistence type="predicted"/>
<dbReference type="AlphaFoldDB" id="A0AAI9T595"/>
<protein>
    <submittedName>
        <fullName evidence="1">Uncharacterized protein</fullName>
    </submittedName>
</protein>
<reference evidence="1" key="1">
    <citation type="submission" date="2015-06" db="EMBL/GenBank/DDBJ databases">
        <authorList>
            <person name="Nguyen H."/>
        </authorList>
    </citation>
    <scope>NUCLEOTIDE SEQUENCE</scope>
    <source>
        <strain evidence="1">DAOM 180753</strain>
    </source>
</reference>
<name>A0AAI9T595_PENTH</name>
<accession>A0AAI9T595</accession>
<keyword evidence="2" id="KW-1185">Reference proteome</keyword>
<comment type="caution">
    <text evidence="1">The sequence shown here is derived from an EMBL/GenBank/DDBJ whole genome shotgun (WGS) entry which is preliminary data.</text>
</comment>
<dbReference type="Proteomes" id="UP001227192">
    <property type="component" value="Unassembled WGS sequence"/>
</dbReference>
<sequence length="36" mass="4352">MERAHSLLKTEHYLFKDNFALPYLTAMFHTIIKSQR</sequence>
<feature type="non-terminal residue" evidence="1">
    <location>
        <position position="36"/>
    </location>
</feature>
<dbReference type="EMBL" id="LACB01001003">
    <property type="protein sequence ID" value="KAJ9480932.1"/>
    <property type="molecule type" value="Genomic_DNA"/>
</dbReference>